<dbReference type="InterPro" id="IPR038765">
    <property type="entry name" value="Papain-like_cys_pep_sf"/>
</dbReference>
<evidence type="ECO:0000259" key="6">
    <source>
        <dbReference type="PROSITE" id="PS51443"/>
    </source>
</evidence>
<sequence>MTPAIRWYPSSPIFNVTTGFVRAHERVSELMWSLVAAKAFAHVHTPVHQLPSLRLAEFVTNRSFAAMAYTGSDILQHQQETQHQTEGQARRGSALYQPLHQGVTIVPASSQRCSTGFKKTFYKRKLPCPPAIEFSSPEGRQLFMDALRDGFMVGFFKLMEQFNTQDEPAFCGLASLAMVLNALSIDPRRTWKGSWRWFHEAMLDCCRPLDIVKQEGITLYQASCLARCNGARVELRPYGSTTLEQFRSEVQSVCRSGEEHIVVSYSRKAFLQTGDGHFSPIGGYHSERDLVLVLDVARFKYPPHWVPLPMLYNAMSYLDPETDRPRGYMRLASNPLLDSVLLTLDLGSDGWRPADRFVRMEAPALVEALATQGGVTGEDVVRRVVDAMPLASLDYFLIIRSGAPLAAAAAPAAGGASDAAATAGTAPPPPLPCAALSDSLVAAAAAVAASSPSLALSSNVTAVALVADTAVGTTRTAQPAPQPASPLRSESTSAPSPVKTSCSGGGGGAAAAKSSCGGSCGSSIDGGPGSSSKGSLMAAAAAVFTAQDRCIPLAQRQQLLDELRGMPLYTLVSNHLTAATSHGAVQPSQLSSEYLAEKVAMALLMQRPDAWPEVNRWRDPEAGRQWQALLGTATFSVVEAEAAYLREQLQHIDEVLQSGDTHVTCGEHRSRLDCAAHGH</sequence>
<dbReference type="EMBL" id="BNCP01000008">
    <property type="protein sequence ID" value="GIL75769.1"/>
    <property type="molecule type" value="Genomic_DNA"/>
</dbReference>
<protein>
    <recommendedName>
        <fullName evidence="1">glutathione gamma-glutamylcysteinyltransferase</fullName>
        <ecNumber evidence="1">2.3.2.15</ecNumber>
    </recommendedName>
</protein>
<dbReference type="Pfam" id="PF05023">
    <property type="entry name" value="Phytochelatin"/>
    <property type="match status" value="1"/>
</dbReference>
<dbReference type="AlphaFoldDB" id="A0A8J4C6K8"/>
<dbReference type="SUPFAM" id="SSF54001">
    <property type="entry name" value="Cysteine proteinases"/>
    <property type="match status" value="1"/>
</dbReference>
<feature type="region of interest" description="Disordered" evidence="5">
    <location>
        <begin position="473"/>
        <end position="504"/>
    </location>
</feature>
<dbReference type="GO" id="GO:0046938">
    <property type="term" value="P:phytochelatin biosynthetic process"/>
    <property type="evidence" value="ECO:0007669"/>
    <property type="project" value="InterPro"/>
</dbReference>
<dbReference type="FunFam" id="3.90.70.30:FF:000001">
    <property type="entry name" value="Glutathione gamma-glutamylcysteinyltransferase 1"/>
    <property type="match status" value="1"/>
</dbReference>
<evidence type="ECO:0000256" key="5">
    <source>
        <dbReference type="SAM" id="MobiDB-lite"/>
    </source>
</evidence>
<dbReference type="PROSITE" id="PS51443">
    <property type="entry name" value="PCS"/>
    <property type="match status" value="1"/>
</dbReference>
<evidence type="ECO:0000313" key="8">
    <source>
        <dbReference type="Proteomes" id="UP000747110"/>
    </source>
</evidence>
<evidence type="ECO:0000256" key="2">
    <source>
        <dbReference type="ARBA" id="ARBA00022539"/>
    </source>
</evidence>
<keyword evidence="8" id="KW-1185">Reference proteome</keyword>
<evidence type="ECO:0000256" key="4">
    <source>
        <dbReference type="ARBA" id="ARBA00022723"/>
    </source>
</evidence>
<keyword evidence="3" id="KW-0808">Transferase</keyword>
<keyword evidence="2" id="KW-0104">Cadmium</keyword>
<dbReference type="PANTHER" id="PTHR33447">
    <property type="entry name" value="GLUTATHIONE GAMMA-GLUTAMYLCYSTEINYLTRANSFERASE"/>
    <property type="match status" value="1"/>
</dbReference>
<organism evidence="7 8">
    <name type="scientific">Volvox reticuliferus</name>
    <dbReference type="NCBI Taxonomy" id="1737510"/>
    <lineage>
        <taxon>Eukaryota</taxon>
        <taxon>Viridiplantae</taxon>
        <taxon>Chlorophyta</taxon>
        <taxon>core chlorophytes</taxon>
        <taxon>Chlorophyceae</taxon>
        <taxon>CS clade</taxon>
        <taxon>Chlamydomonadales</taxon>
        <taxon>Volvocaceae</taxon>
        <taxon>Volvox</taxon>
    </lineage>
</organism>
<feature type="compositionally biased region" description="Polar residues" evidence="5">
    <location>
        <begin position="488"/>
        <end position="500"/>
    </location>
</feature>
<dbReference type="InterPro" id="IPR007719">
    <property type="entry name" value="PCS_N"/>
</dbReference>
<proteinExistence type="predicted"/>
<dbReference type="Gene3D" id="3.90.70.30">
    <property type="entry name" value="Phytochelatin synthase, N-terminal domain"/>
    <property type="match status" value="1"/>
</dbReference>
<dbReference type="OrthoDB" id="448954at2759"/>
<dbReference type="InterPro" id="IPR040409">
    <property type="entry name" value="PCS-like"/>
</dbReference>
<dbReference type="EC" id="2.3.2.15" evidence="1"/>
<name>A0A8J4C6K8_9CHLO</name>
<dbReference type="Proteomes" id="UP000747110">
    <property type="component" value="Unassembled WGS sequence"/>
</dbReference>
<dbReference type="GO" id="GO:0046872">
    <property type="term" value="F:metal ion binding"/>
    <property type="evidence" value="ECO:0007669"/>
    <property type="project" value="UniProtKB-KW"/>
</dbReference>
<evidence type="ECO:0000313" key="7">
    <source>
        <dbReference type="EMBL" id="GIL75769.1"/>
    </source>
</evidence>
<evidence type="ECO:0000256" key="1">
    <source>
        <dbReference type="ARBA" id="ARBA00012468"/>
    </source>
</evidence>
<keyword evidence="4" id="KW-0479">Metal-binding</keyword>
<gene>
    <name evidence="7" type="ORF">Vretifemale_5501</name>
</gene>
<evidence type="ECO:0000256" key="3">
    <source>
        <dbReference type="ARBA" id="ARBA00022679"/>
    </source>
</evidence>
<dbReference type="GO" id="GO:0016756">
    <property type="term" value="F:glutathione gamma-glutamylcysteinyltransferase activity"/>
    <property type="evidence" value="ECO:0007669"/>
    <property type="project" value="UniProtKB-EC"/>
</dbReference>
<reference evidence="7" key="1">
    <citation type="journal article" date="2021" name="Proc. Natl. Acad. Sci. U.S.A.">
        <title>Three genomes in the algal genus Volvox reveal the fate of a haploid sex-determining region after a transition to homothallism.</title>
        <authorList>
            <person name="Yamamoto K."/>
            <person name="Hamaji T."/>
            <person name="Kawai-Toyooka H."/>
            <person name="Matsuzaki R."/>
            <person name="Takahashi F."/>
            <person name="Nishimura Y."/>
            <person name="Kawachi M."/>
            <person name="Noguchi H."/>
            <person name="Minakuchi Y."/>
            <person name="Umen J.G."/>
            <person name="Toyoda A."/>
            <person name="Nozaki H."/>
        </authorList>
    </citation>
    <scope>NUCLEOTIDE SEQUENCE</scope>
    <source>
        <strain evidence="7">NIES-3786</strain>
    </source>
</reference>
<feature type="domain" description="Peptidase C83" evidence="6">
    <location>
        <begin position="116"/>
        <end position="336"/>
    </location>
</feature>
<comment type="caution">
    <text evidence="7">The sequence shown here is derived from an EMBL/GenBank/DDBJ whole genome shotgun (WGS) entry which is preliminary data.</text>
</comment>
<dbReference type="InterPro" id="IPR038156">
    <property type="entry name" value="PCS_N_sf"/>
</dbReference>
<dbReference type="GO" id="GO:0098849">
    <property type="term" value="P:cellular detoxification of cadmium ion"/>
    <property type="evidence" value="ECO:0007669"/>
    <property type="project" value="TreeGrafter"/>
</dbReference>
<dbReference type="GO" id="GO:0010273">
    <property type="term" value="P:detoxification of copper ion"/>
    <property type="evidence" value="ECO:0007669"/>
    <property type="project" value="TreeGrafter"/>
</dbReference>
<dbReference type="PANTHER" id="PTHR33447:SF2">
    <property type="entry name" value="GLUTATHIONE GAMMA-GLUTAMYLCYSTEINYLTRANSFERASE"/>
    <property type="match status" value="1"/>
</dbReference>
<accession>A0A8J4C6K8</accession>